<sequence length="338" mass="38360">MQREAVLTKDLVDGSLYIYAPSKVAPIIFTAAFALTGGIHLWQCSHYKSFKLMGLHLLSCLMLTTGFALREYGAFEYLYTKKNLDLYIASTSMIYMAPPILELANYHVLGRILYYVPYCSPLHPGRVLTTFGALSAVVEVLNAIGVAYIANKSLPENLRELGEALIKASLITQIVVISLFYFLAGIFHQRTAKAKVNVRSVMAPLRTMYISTFLILVRCIYRTVEQFDISDTEINSEADLSTLSPAVRYEWYFYVFEASLLLLNSFLWNWRHPRRFLPQSSKVYLAQNGSTEIEGPGWNDNRSLLITLLDPFGFFGPRKEREKPFWETNGHVGTDSNV</sequence>
<dbReference type="Pfam" id="PF04479">
    <property type="entry name" value="RTA1"/>
    <property type="match status" value="1"/>
</dbReference>
<feature type="transmembrane region" description="Helical" evidence="5">
    <location>
        <begin position="170"/>
        <end position="187"/>
    </location>
</feature>
<organism evidence="6 7">
    <name type="scientific">Coccidioides posadasii (strain C735)</name>
    <name type="common">Valley fever fungus</name>
    <dbReference type="NCBI Taxonomy" id="222929"/>
    <lineage>
        <taxon>Eukaryota</taxon>
        <taxon>Fungi</taxon>
        <taxon>Dikarya</taxon>
        <taxon>Ascomycota</taxon>
        <taxon>Pezizomycotina</taxon>
        <taxon>Eurotiomycetes</taxon>
        <taxon>Eurotiomycetidae</taxon>
        <taxon>Onygenales</taxon>
        <taxon>Onygenaceae</taxon>
        <taxon>Coccidioides</taxon>
    </lineage>
</organism>
<evidence type="ECO:0000256" key="1">
    <source>
        <dbReference type="ARBA" id="ARBA00004141"/>
    </source>
</evidence>
<dbReference type="AlphaFoldDB" id="C5PFV0"/>
<keyword evidence="3 5" id="KW-1133">Transmembrane helix</keyword>
<feature type="transmembrane region" description="Helical" evidence="5">
    <location>
        <begin position="128"/>
        <end position="150"/>
    </location>
</feature>
<keyword evidence="4 5" id="KW-0472">Membrane</keyword>
<protein>
    <recommendedName>
        <fullName evidence="8">RTA1 domain-containing protein</fullName>
    </recommendedName>
</protein>
<gene>
    <name evidence="6" type="ORF">CPC735_047730</name>
</gene>
<proteinExistence type="predicted"/>
<feature type="transmembrane region" description="Helical" evidence="5">
    <location>
        <begin position="24"/>
        <end position="42"/>
    </location>
</feature>
<dbReference type="PANTHER" id="PTHR31465">
    <property type="entry name" value="PROTEIN RTA1-RELATED"/>
    <property type="match status" value="1"/>
</dbReference>
<dbReference type="HOGENOM" id="CLU_033465_0_1_1"/>
<dbReference type="VEuPathDB" id="FungiDB:CPC735_047730"/>
<evidence type="ECO:0000313" key="7">
    <source>
        <dbReference type="Proteomes" id="UP000009084"/>
    </source>
</evidence>
<keyword evidence="2 5" id="KW-0812">Transmembrane</keyword>
<feature type="transmembrane region" description="Helical" evidence="5">
    <location>
        <begin position="207"/>
        <end position="224"/>
    </location>
</feature>
<reference evidence="6 7" key="1">
    <citation type="journal article" date="2009" name="Genome Res.">
        <title>Comparative genomic analyses of the human fungal pathogens Coccidioides and their relatives.</title>
        <authorList>
            <person name="Sharpton T.J."/>
            <person name="Stajich J.E."/>
            <person name="Rounsley S.D."/>
            <person name="Gardner M.J."/>
            <person name="Wortman J.R."/>
            <person name="Jordar V.S."/>
            <person name="Maiti R."/>
            <person name="Kodira C.D."/>
            <person name="Neafsey D.E."/>
            <person name="Zeng Q."/>
            <person name="Hung C.-Y."/>
            <person name="McMahan C."/>
            <person name="Muszewska A."/>
            <person name="Grynberg M."/>
            <person name="Mandel M.A."/>
            <person name="Kellner E.M."/>
            <person name="Barker B.M."/>
            <person name="Galgiani J.N."/>
            <person name="Orbach M.J."/>
            <person name="Kirkland T.N."/>
            <person name="Cole G.T."/>
            <person name="Henn M.R."/>
            <person name="Birren B.W."/>
            <person name="Taylor J.W."/>
        </authorList>
    </citation>
    <scope>NUCLEOTIDE SEQUENCE [LARGE SCALE GENOMIC DNA]</scope>
    <source>
        <strain evidence="7">C735</strain>
    </source>
</reference>
<evidence type="ECO:0000256" key="5">
    <source>
        <dbReference type="SAM" id="Phobius"/>
    </source>
</evidence>
<evidence type="ECO:0000313" key="6">
    <source>
        <dbReference type="EMBL" id="EER23403.1"/>
    </source>
</evidence>
<dbReference type="OrthoDB" id="3358017at2759"/>
<evidence type="ECO:0008006" key="8">
    <source>
        <dbReference type="Google" id="ProtNLM"/>
    </source>
</evidence>
<name>C5PFV0_COCP7</name>
<evidence type="ECO:0000256" key="3">
    <source>
        <dbReference type="ARBA" id="ARBA00022989"/>
    </source>
</evidence>
<dbReference type="Proteomes" id="UP000009084">
    <property type="component" value="Unassembled WGS sequence"/>
</dbReference>
<dbReference type="KEGG" id="cpw:9691018"/>
<dbReference type="EMBL" id="ACFW01000049">
    <property type="protein sequence ID" value="EER23403.1"/>
    <property type="molecule type" value="Genomic_DNA"/>
</dbReference>
<comment type="subcellular location">
    <subcellularLocation>
        <location evidence="1">Membrane</location>
        <topology evidence="1">Multi-pass membrane protein</topology>
    </subcellularLocation>
</comment>
<accession>C5PFV0</accession>
<evidence type="ECO:0000256" key="2">
    <source>
        <dbReference type="ARBA" id="ARBA00022692"/>
    </source>
</evidence>
<evidence type="ECO:0000256" key="4">
    <source>
        <dbReference type="ARBA" id="ARBA00023136"/>
    </source>
</evidence>
<dbReference type="GO" id="GO:0016020">
    <property type="term" value="C:membrane"/>
    <property type="evidence" value="ECO:0007669"/>
    <property type="project" value="UniProtKB-SubCell"/>
</dbReference>
<feature type="transmembrane region" description="Helical" evidence="5">
    <location>
        <begin position="54"/>
        <end position="73"/>
    </location>
</feature>
<dbReference type="InterPro" id="IPR007568">
    <property type="entry name" value="RTA1"/>
</dbReference>
<feature type="transmembrane region" description="Helical" evidence="5">
    <location>
        <begin position="93"/>
        <end position="116"/>
    </location>
</feature>
<comment type="caution">
    <text evidence="6">The sequence shown here is derived from an EMBL/GenBank/DDBJ whole genome shotgun (WGS) entry which is preliminary data.</text>
</comment>
<dbReference type="PANTHER" id="PTHR31465:SF34">
    <property type="entry name" value="DOMAIN PROTEIN, PUTATIVE (AFU_ORTHOLOGUE AFUA_3G00480)-RELATED"/>
    <property type="match status" value="1"/>
</dbReference>